<dbReference type="SUPFAM" id="SSF57959">
    <property type="entry name" value="Leucine zipper domain"/>
    <property type="match status" value="1"/>
</dbReference>
<dbReference type="PANTHER" id="PTHR45764">
    <property type="entry name" value="BZIP TRANSCRIPTION FACTOR 44"/>
    <property type="match status" value="1"/>
</dbReference>
<dbReference type="InterPro" id="IPR045314">
    <property type="entry name" value="bZIP_plant_GBF1"/>
</dbReference>
<feature type="region of interest" description="Disordered" evidence="7">
    <location>
        <begin position="444"/>
        <end position="553"/>
    </location>
</feature>
<dbReference type="InterPro" id="IPR004827">
    <property type="entry name" value="bZIP"/>
</dbReference>
<accession>A0AAV1ID62</accession>
<dbReference type="CDD" id="cd14702">
    <property type="entry name" value="bZIP_plant_GBF1"/>
    <property type="match status" value="1"/>
</dbReference>
<keyword evidence="5" id="KW-0539">Nucleus</keyword>
<comment type="subcellular location">
    <subcellularLocation>
        <location evidence="1">Nucleus</location>
    </subcellularLocation>
</comment>
<evidence type="ECO:0000313" key="10">
    <source>
        <dbReference type="Proteomes" id="UP001314263"/>
    </source>
</evidence>
<feature type="region of interest" description="Disordered" evidence="7">
    <location>
        <begin position="227"/>
        <end position="278"/>
    </location>
</feature>
<evidence type="ECO:0000256" key="1">
    <source>
        <dbReference type="ARBA" id="ARBA00004123"/>
    </source>
</evidence>
<name>A0AAV1ID62_9CHLO</name>
<dbReference type="GO" id="GO:0003700">
    <property type="term" value="F:DNA-binding transcription factor activity"/>
    <property type="evidence" value="ECO:0007669"/>
    <property type="project" value="InterPro"/>
</dbReference>
<feature type="compositionally biased region" description="Acidic residues" evidence="7">
    <location>
        <begin position="76"/>
        <end position="92"/>
    </location>
</feature>
<feature type="compositionally biased region" description="Basic residues" evidence="7">
    <location>
        <begin position="544"/>
        <end position="553"/>
    </location>
</feature>
<feature type="region of interest" description="Disordered" evidence="7">
    <location>
        <begin position="1"/>
        <end position="127"/>
    </location>
</feature>
<dbReference type="GO" id="GO:0003677">
    <property type="term" value="F:DNA binding"/>
    <property type="evidence" value="ECO:0007669"/>
    <property type="project" value="UniProtKB-KW"/>
</dbReference>
<proteinExistence type="predicted"/>
<keyword evidence="6" id="KW-0175">Coiled coil</keyword>
<dbReference type="PANTHER" id="PTHR45764:SF38">
    <property type="entry name" value="BZIP TRANSCRIPTION FACTOR 44"/>
    <property type="match status" value="1"/>
</dbReference>
<dbReference type="GO" id="GO:0005634">
    <property type="term" value="C:nucleus"/>
    <property type="evidence" value="ECO:0007669"/>
    <property type="project" value="UniProtKB-SubCell"/>
</dbReference>
<dbReference type="Proteomes" id="UP001314263">
    <property type="component" value="Unassembled WGS sequence"/>
</dbReference>
<evidence type="ECO:0000256" key="6">
    <source>
        <dbReference type="SAM" id="Coils"/>
    </source>
</evidence>
<dbReference type="InterPro" id="IPR046347">
    <property type="entry name" value="bZIP_sf"/>
</dbReference>
<organism evidence="9 10">
    <name type="scientific">Coccomyxa viridis</name>
    <dbReference type="NCBI Taxonomy" id="1274662"/>
    <lineage>
        <taxon>Eukaryota</taxon>
        <taxon>Viridiplantae</taxon>
        <taxon>Chlorophyta</taxon>
        <taxon>core chlorophytes</taxon>
        <taxon>Trebouxiophyceae</taxon>
        <taxon>Trebouxiophyceae incertae sedis</taxon>
        <taxon>Coccomyxaceae</taxon>
        <taxon>Coccomyxa</taxon>
    </lineage>
</organism>
<reference evidence="9 10" key="1">
    <citation type="submission" date="2023-10" db="EMBL/GenBank/DDBJ databases">
        <authorList>
            <person name="Maclean D."/>
            <person name="Macfadyen A."/>
        </authorList>
    </citation>
    <scope>NUCLEOTIDE SEQUENCE [LARGE SCALE GENOMIC DNA]</scope>
</reference>
<dbReference type="PROSITE" id="PS50217">
    <property type="entry name" value="BZIP"/>
    <property type="match status" value="1"/>
</dbReference>
<gene>
    <name evidence="9" type="ORF">CVIRNUC_008389</name>
</gene>
<comment type="caution">
    <text evidence="9">The sequence shown here is derived from an EMBL/GenBank/DDBJ whole genome shotgun (WGS) entry which is preliminary data.</text>
</comment>
<evidence type="ECO:0000256" key="4">
    <source>
        <dbReference type="ARBA" id="ARBA00023163"/>
    </source>
</evidence>
<protein>
    <recommendedName>
        <fullName evidence="8">BZIP domain-containing protein</fullName>
    </recommendedName>
</protein>
<dbReference type="SUPFAM" id="SSF81995">
    <property type="entry name" value="beta-sandwich domain of Sec23/24"/>
    <property type="match status" value="1"/>
</dbReference>
<evidence type="ECO:0000256" key="7">
    <source>
        <dbReference type="SAM" id="MobiDB-lite"/>
    </source>
</evidence>
<dbReference type="Pfam" id="PF00170">
    <property type="entry name" value="bZIP_1"/>
    <property type="match status" value="1"/>
</dbReference>
<dbReference type="Gene3D" id="1.20.5.170">
    <property type="match status" value="1"/>
</dbReference>
<keyword evidence="4" id="KW-0804">Transcription</keyword>
<feature type="domain" description="BZIP" evidence="8">
    <location>
        <begin position="126"/>
        <end position="189"/>
    </location>
</feature>
<evidence type="ECO:0000256" key="5">
    <source>
        <dbReference type="ARBA" id="ARBA00023242"/>
    </source>
</evidence>
<evidence type="ECO:0000313" key="9">
    <source>
        <dbReference type="EMBL" id="CAK0785183.1"/>
    </source>
</evidence>
<evidence type="ECO:0000256" key="2">
    <source>
        <dbReference type="ARBA" id="ARBA00023015"/>
    </source>
</evidence>
<feature type="coiled-coil region" evidence="6">
    <location>
        <begin position="144"/>
        <end position="171"/>
    </location>
</feature>
<keyword evidence="10" id="KW-1185">Reference proteome</keyword>
<evidence type="ECO:0000256" key="3">
    <source>
        <dbReference type="ARBA" id="ARBA00023125"/>
    </source>
</evidence>
<dbReference type="PROSITE" id="PS00036">
    <property type="entry name" value="BZIP_BASIC"/>
    <property type="match status" value="1"/>
</dbReference>
<dbReference type="AlphaFoldDB" id="A0AAV1ID62"/>
<keyword evidence="2" id="KW-0805">Transcription regulation</keyword>
<keyword evidence="3" id="KW-0238">DNA-binding</keyword>
<evidence type="ECO:0000259" key="8">
    <source>
        <dbReference type="PROSITE" id="PS50217"/>
    </source>
</evidence>
<feature type="compositionally biased region" description="Gly residues" evidence="7">
    <location>
        <begin position="1"/>
        <end position="12"/>
    </location>
</feature>
<feature type="compositionally biased region" description="Low complexity" evidence="7">
    <location>
        <begin position="232"/>
        <end position="273"/>
    </location>
</feature>
<dbReference type="SMART" id="SM00338">
    <property type="entry name" value="BRLZ"/>
    <property type="match status" value="1"/>
</dbReference>
<sequence>MEQERGNGGLPYGSGPPKGIALRREGSRRSSQAVAAPSNPIDDEDDPDLAPSSSDDLQGQHNLRPRRRSRYSAADEALDLEQYSDAEYDDDLGSGSLGRDESGRKKVGRPIAYKGDPNSPHLTEDERRRIKRRIANRESARRVRQKRQDVMEDLQVKINALQAQNQRLMAHVGEVEAHKGMLTGQVTTLRSKWSNATNDNMRLQAEVGTLRKTLQMQQANLEMLQRGTVGGPAPQQQQQQSQQQQQPPQQQQQQAQQQQQQQQPSQVPSSSPADMFNNLASMYGLPSAQHGGATVTTGGPADASAPMASGTASAAPLLQASGQLSAFSNGGSSAFSPIAPLQGAGGSVGNAHSMGRQPSDTWNFLNAAVRMSSGSLGMGGLGTFGGEQLPDSLSMGGSSSALNIAALNPAGSGRLPDLSPTGRVSSGRLPELYAVSRGMDVSPALGGGVSRPPGLGSPPDLPLPGRRGSMQLGSPLGRPPEQQERPSPAAEAETTLNRTESHNGHRTPTPAKEEAPAEEDPDDMHPASALLFLKKSQSSELQGHHRRPQTASR</sequence>
<dbReference type="GO" id="GO:0046982">
    <property type="term" value="F:protein heterodimerization activity"/>
    <property type="evidence" value="ECO:0007669"/>
    <property type="project" value="UniProtKB-ARBA"/>
</dbReference>
<dbReference type="EMBL" id="CAUYUE010000012">
    <property type="protein sequence ID" value="CAK0785183.1"/>
    <property type="molecule type" value="Genomic_DNA"/>
</dbReference>